<dbReference type="GO" id="GO:0009319">
    <property type="term" value="C:cytochrome o ubiquinol oxidase complex"/>
    <property type="evidence" value="ECO:0007669"/>
    <property type="project" value="TreeGrafter"/>
</dbReference>
<dbReference type="EMBL" id="CP003546">
    <property type="protein sequence ID" value="AFP85265.1"/>
    <property type="molecule type" value="Genomic_DNA"/>
</dbReference>
<evidence type="ECO:0000256" key="8">
    <source>
        <dbReference type="ARBA" id="ARBA00022982"/>
    </source>
</evidence>
<reference evidence="18 19" key="1">
    <citation type="journal article" date="2012" name="Mol. Biol. Evol.">
        <title>Genome reduction and co-evolution between the primary and secondary bacterial symbionts of psyllids.</title>
        <authorList>
            <person name="Sloan D.B."/>
            <person name="Moran N.A."/>
        </authorList>
    </citation>
    <scope>NUCLEOTIDE SEQUENCE [LARGE SCALE GENOMIC DNA]</scope>
    <source>
        <strain evidence="18">Ceuc_S</strain>
    </source>
</reference>
<keyword evidence="9 17" id="KW-1133">Transmembrane helix</keyword>
<keyword evidence="19" id="KW-1185">Reference proteome</keyword>
<name>J3TY51_9ENTR</name>
<dbReference type="PANTHER" id="PTHR36835:SF1">
    <property type="entry name" value="CYTOCHROME BO(3) UBIQUINOL OXIDASE SUBUNIT 4"/>
    <property type="match status" value="1"/>
</dbReference>
<evidence type="ECO:0000256" key="1">
    <source>
        <dbReference type="ARBA" id="ARBA00004651"/>
    </source>
</evidence>
<feature type="transmembrane region" description="Helical" evidence="17">
    <location>
        <begin position="57"/>
        <end position="79"/>
    </location>
</feature>
<protein>
    <recommendedName>
        <fullName evidence="4">Cytochrome bo(3) ubiquinol oxidase subunit 4</fullName>
    </recommendedName>
    <alternativeName>
        <fullName evidence="16">Cytochrome o ubiquinol oxidase subunit 4</fullName>
    </alternativeName>
    <alternativeName>
        <fullName evidence="13">Oxidase bo(3) subunit 4</fullName>
    </alternativeName>
    <alternativeName>
        <fullName evidence="14">Ubiquinol oxidase polypeptide IV</fullName>
    </alternativeName>
    <alternativeName>
        <fullName evidence="15">Ubiquinol oxidase subunit 4</fullName>
    </alternativeName>
</protein>
<dbReference type="InterPro" id="IPR050968">
    <property type="entry name" value="Cytochrome_c_oxidase_bac_sub4"/>
</dbReference>
<comment type="subunit">
    <text evidence="3">Heterooctamer of two A chains, two B chains, two C chains and two D chains.</text>
</comment>
<keyword evidence="10" id="KW-0560">Oxidoreductase</keyword>
<dbReference type="GO" id="GO:0015078">
    <property type="term" value="F:proton transmembrane transporter activity"/>
    <property type="evidence" value="ECO:0007669"/>
    <property type="project" value="TreeGrafter"/>
</dbReference>
<dbReference type="GO" id="GO:0005886">
    <property type="term" value="C:plasma membrane"/>
    <property type="evidence" value="ECO:0007669"/>
    <property type="project" value="UniProtKB-SubCell"/>
</dbReference>
<accession>J3TY51</accession>
<dbReference type="PANTHER" id="PTHR36835">
    <property type="entry name" value="CYTOCHROME BO(3) UBIQUINOL OXIDASE SUBUNIT 4"/>
    <property type="match status" value="1"/>
</dbReference>
<evidence type="ECO:0000256" key="17">
    <source>
        <dbReference type="SAM" id="Phobius"/>
    </source>
</evidence>
<evidence type="ECO:0000313" key="18">
    <source>
        <dbReference type="EMBL" id="AFP85265.1"/>
    </source>
</evidence>
<comment type="subcellular location">
    <subcellularLocation>
        <location evidence="1">Cell membrane</location>
        <topology evidence="1">Multi-pass membrane protein</topology>
    </subcellularLocation>
</comment>
<evidence type="ECO:0000256" key="5">
    <source>
        <dbReference type="ARBA" id="ARBA00022448"/>
    </source>
</evidence>
<dbReference type="KEGG" id="sect:A359_08990"/>
<keyword evidence="8" id="KW-0249">Electron transport</keyword>
<dbReference type="InterPro" id="IPR005171">
    <property type="entry name" value="Cyt_c_oxidase_su4_prok"/>
</dbReference>
<dbReference type="AlphaFoldDB" id="J3TY51"/>
<evidence type="ECO:0000256" key="13">
    <source>
        <dbReference type="ARBA" id="ARBA00030071"/>
    </source>
</evidence>
<dbReference type="GO" id="GO:0019646">
    <property type="term" value="P:aerobic electron transport chain"/>
    <property type="evidence" value="ECO:0007669"/>
    <property type="project" value="TreeGrafter"/>
</dbReference>
<dbReference type="InterPro" id="IPR014210">
    <property type="entry name" value="Cyt_o_ubiqinol_oxidase_su4"/>
</dbReference>
<keyword evidence="7 17" id="KW-0812">Transmembrane</keyword>
<evidence type="ECO:0000256" key="6">
    <source>
        <dbReference type="ARBA" id="ARBA00022475"/>
    </source>
</evidence>
<dbReference type="GO" id="GO:0015990">
    <property type="term" value="P:electron transport coupled proton transport"/>
    <property type="evidence" value="ECO:0007669"/>
    <property type="project" value="InterPro"/>
</dbReference>
<dbReference type="NCBIfam" id="TIGR02847">
    <property type="entry name" value="CyoD"/>
    <property type="match status" value="1"/>
</dbReference>
<evidence type="ECO:0000256" key="16">
    <source>
        <dbReference type="ARBA" id="ARBA00032185"/>
    </source>
</evidence>
<evidence type="ECO:0000256" key="10">
    <source>
        <dbReference type="ARBA" id="ARBA00023002"/>
    </source>
</evidence>
<evidence type="ECO:0000256" key="9">
    <source>
        <dbReference type="ARBA" id="ARBA00022989"/>
    </source>
</evidence>
<dbReference type="STRING" id="1199245.A359_08990"/>
<comment type="function">
    <text evidence="12">Cytochrome bo(3) ubiquinol terminal oxidase is the component of the aerobic respiratory chain of E.coli that predominates when cells are grown at high aeration. Has proton pump activity across the membrane in addition to electron transfer, pumping 2 protons/electron.</text>
</comment>
<dbReference type="HOGENOM" id="CLU_140945_1_0_6"/>
<evidence type="ECO:0000256" key="15">
    <source>
        <dbReference type="ARBA" id="ARBA00031887"/>
    </source>
</evidence>
<evidence type="ECO:0000256" key="7">
    <source>
        <dbReference type="ARBA" id="ARBA00022692"/>
    </source>
</evidence>
<sequence>MDLCLYRSVFNGGTLMHHRSVGYNDRNYKSYLMGFILSLILTIIPFSVVMLDSGSESMLIAILVICAVVQITIHLVCFLHLNTSSEKRWHLMAFAFSLMIMTILVVGSLWIMSYLHYNLMTH</sequence>
<dbReference type="Proteomes" id="UP000003936">
    <property type="component" value="Chromosome"/>
</dbReference>
<dbReference type="PATRIC" id="fig|1199245.3.peg.1037"/>
<evidence type="ECO:0000313" key="19">
    <source>
        <dbReference type="Proteomes" id="UP000003936"/>
    </source>
</evidence>
<dbReference type="Pfam" id="PF03626">
    <property type="entry name" value="COX4_pro"/>
    <property type="match status" value="1"/>
</dbReference>
<evidence type="ECO:0000256" key="12">
    <source>
        <dbReference type="ARBA" id="ARBA00025694"/>
    </source>
</evidence>
<keyword evidence="6" id="KW-1003">Cell membrane</keyword>
<feature type="transmembrane region" description="Helical" evidence="17">
    <location>
        <begin position="31"/>
        <end position="51"/>
    </location>
</feature>
<evidence type="ECO:0000256" key="3">
    <source>
        <dbReference type="ARBA" id="ARBA00011700"/>
    </source>
</evidence>
<organism evidence="18 19">
    <name type="scientific">secondary endosymbiont of Ctenarytaina eucalypti</name>
    <dbReference type="NCBI Taxonomy" id="1199245"/>
    <lineage>
        <taxon>Bacteria</taxon>
        <taxon>Pseudomonadati</taxon>
        <taxon>Pseudomonadota</taxon>
        <taxon>Gammaproteobacteria</taxon>
        <taxon>Enterobacterales</taxon>
        <taxon>Enterobacteriaceae</taxon>
        <taxon>aphid secondary symbionts</taxon>
    </lineage>
</organism>
<proteinExistence type="inferred from homology"/>
<evidence type="ECO:0000256" key="11">
    <source>
        <dbReference type="ARBA" id="ARBA00023136"/>
    </source>
</evidence>
<dbReference type="GO" id="GO:0009486">
    <property type="term" value="F:cytochrome bo3 ubiquinol oxidase activity"/>
    <property type="evidence" value="ECO:0007669"/>
    <property type="project" value="InterPro"/>
</dbReference>
<keyword evidence="11 17" id="KW-0472">Membrane</keyword>
<evidence type="ECO:0000256" key="4">
    <source>
        <dbReference type="ARBA" id="ARBA00014689"/>
    </source>
</evidence>
<evidence type="ECO:0000256" key="14">
    <source>
        <dbReference type="ARBA" id="ARBA00030211"/>
    </source>
</evidence>
<gene>
    <name evidence="18" type="ORF">A359_08990</name>
</gene>
<evidence type="ECO:0000256" key="2">
    <source>
        <dbReference type="ARBA" id="ARBA00008079"/>
    </source>
</evidence>
<comment type="similarity">
    <text evidence="2">Belongs to the cytochrome c oxidase bacterial subunit 4 family.</text>
</comment>
<feature type="transmembrane region" description="Helical" evidence="17">
    <location>
        <begin position="91"/>
        <end position="112"/>
    </location>
</feature>
<keyword evidence="5" id="KW-0813">Transport</keyword>